<evidence type="ECO:0000256" key="1">
    <source>
        <dbReference type="SAM" id="SignalP"/>
    </source>
</evidence>
<dbReference type="Gene3D" id="3.30.1330.60">
    <property type="entry name" value="OmpA-like domain"/>
    <property type="match status" value="1"/>
</dbReference>
<reference evidence="2" key="1">
    <citation type="submission" date="2019-04" db="EMBL/GenBank/DDBJ databases">
        <title>Evolution of Biomass-Degrading Anaerobic Consortia Revealed by Metagenomics.</title>
        <authorList>
            <person name="Peng X."/>
        </authorList>
    </citation>
    <scope>NUCLEOTIDE SEQUENCE</scope>
    <source>
        <strain evidence="2">SIG141</strain>
    </source>
</reference>
<feature type="signal peptide" evidence="1">
    <location>
        <begin position="1"/>
        <end position="28"/>
    </location>
</feature>
<accession>A0A928BQW1</accession>
<dbReference type="Pfam" id="PF12099">
    <property type="entry name" value="DUF3575"/>
    <property type="match status" value="1"/>
</dbReference>
<dbReference type="InterPro" id="IPR036709">
    <property type="entry name" value="Autotransporte_beta_dom_sf"/>
</dbReference>
<dbReference type="SUPFAM" id="SSF103515">
    <property type="entry name" value="Autotransporter"/>
    <property type="match status" value="1"/>
</dbReference>
<dbReference type="Proteomes" id="UP000763088">
    <property type="component" value="Unassembled WGS sequence"/>
</dbReference>
<dbReference type="AlphaFoldDB" id="A0A928BQW1"/>
<organism evidence="2 3">
    <name type="scientific">Xylanibacter ruminicola</name>
    <name type="common">Prevotella ruminicola</name>
    <dbReference type="NCBI Taxonomy" id="839"/>
    <lineage>
        <taxon>Bacteria</taxon>
        <taxon>Pseudomonadati</taxon>
        <taxon>Bacteroidota</taxon>
        <taxon>Bacteroidia</taxon>
        <taxon>Bacteroidales</taxon>
        <taxon>Prevotellaceae</taxon>
        <taxon>Xylanibacter</taxon>
    </lineage>
</organism>
<name>A0A928BQW1_XYLRU</name>
<dbReference type="InterPro" id="IPR036737">
    <property type="entry name" value="OmpA-like_sf"/>
</dbReference>
<sequence length="439" mass="50336">MQKSMQNRICTRVVLVLMLMLISQKTVAQQSTISNNLLYDATLTPNLRLGISLSPHWSMGVTGGYRPWPSSEDTSRKWKHLLVSPDVRYWTDSVFHRQFFGMNLIYSHYNVADVKFPFGLYRSVRDERRQGDLAALGLFYGYSWTLARNLRLEAIIGAAVGYTWFSSYKCGHCGMKVGDDQKVFAMPQAALNVVYNIPKRSRRSEYGTPAEVHVLPITYESDSVEVYQPELEQMPEPEPQQMLAETSHVEQLINQNPLLAPASEYGTFDVDKAVRKTDGALFVYYPVGKYGINRYYHGNGEVIDRIVSTIKELQADPECQIEKILIVGYASVDGGQWGNERLALNRANTLKKYLRRYVDVDDTLFDVRCGGEAWADLRDYLSDAEMHQAVEIIDKFKDPATREQRLRSLNGGRIWKKIMSTFRDHRNAGLIRIYLRDKK</sequence>
<feature type="chain" id="PRO_5037295916" evidence="1">
    <location>
        <begin position="29"/>
        <end position="439"/>
    </location>
</feature>
<dbReference type="InterPro" id="IPR021958">
    <property type="entry name" value="DUF3575"/>
</dbReference>
<proteinExistence type="predicted"/>
<keyword evidence="1" id="KW-0732">Signal</keyword>
<evidence type="ECO:0000313" key="2">
    <source>
        <dbReference type="EMBL" id="MBE6265347.1"/>
    </source>
</evidence>
<dbReference type="SUPFAM" id="SSF103088">
    <property type="entry name" value="OmpA-like"/>
    <property type="match status" value="1"/>
</dbReference>
<dbReference type="EMBL" id="SUYD01000002">
    <property type="protein sequence ID" value="MBE6265347.1"/>
    <property type="molecule type" value="Genomic_DNA"/>
</dbReference>
<evidence type="ECO:0000313" key="3">
    <source>
        <dbReference type="Proteomes" id="UP000763088"/>
    </source>
</evidence>
<protein>
    <submittedName>
        <fullName evidence="2">DUF3575 domain-containing protein</fullName>
    </submittedName>
</protein>
<gene>
    <name evidence="2" type="ORF">E7102_02570</name>
</gene>
<comment type="caution">
    <text evidence="2">The sequence shown here is derived from an EMBL/GenBank/DDBJ whole genome shotgun (WGS) entry which is preliminary data.</text>
</comment>